<dbReference type="InterPro" id="IPR049326">
    <property type="entry name" value="Rhodopsin_dom_fungi"/>
</dbReference>
<dbReference type="InterPro" id="IPR052337">
    <property type="entry name" value="SAT4-like"/>
</dbReference>
<evidence type="ECO:0000256" key="5">
    <source>
        <dbReference type="ARBA" id="ARBA00038359"/>
    </source>
</evidence>
<feature type="domain" description="Rhodopsin" evidence="8">
    <location>
        <begin position="27"/>
        <end position="267"/>
    </location>
</feature>
<comment type="similarity">
    <text evidence="5">Belongs to the SAT4 family.</text>
</comment>
<protein>
    <recommendedName>
        <fullName evidence="8">Rhodopsin domain-containing protein</fullName>
    </recommendedName>
</protein>
<reference evidence="9 10" key="1">
    <citation type="submission" date="2015-02" db="EMBL/GenBank/DDBJ databases">
        <title>Draft Genome Sequences of Two Closely-Related Aflatoxigenic Aspergillus Species Obtained from the Cote d'Ivoire.</title>
        <authorList>
            <person name="Moore G.G."/>
            <person name="Beltz S.B."/>
            <person name="Mack B.M."/>
        </authorList>
    </citation>
    <scope>NUCLEOTIDE SEQUENCE [LARGE SCALE GENOMIC DNA]</scope>
    <source>
        <strain evidence="9 10">SRRC1432</strain>
    </source>
</reference>
<keyword evidence="3 7" id="KW-1133">Transmembrane helix</keyword>
<organism evidence="9 10">
    <name type="scientific">Aspergillus ochraceoroseus</name>
    <dbReference type="NCBI Taxonomy" id="138278"/>
    <lineage>
        <taxon>Eukaryota</taxon>
        <taxon>Fungi</taxon>
        <taxon>Dikarya</taxon>
        <taxon>Ascomycota</taxon>
        <taxon>Pezizomycotina</taxon>
        <taxon>Eurotiomycetes</taxon>
        <taxon>Eurotiomycetidae</taxon>
        <taxon>Eurotiales</taxon>
        <taxon>Aspergillaceae</taxon>
        <taxon>Aspergillus</taxon>
        <taxon>Aspergillus subgen. Nidulantes</taxon>
    </lineage>
</organism>
<evidence type="ECO:0000256" key="1">
    <source>
        <dbReference type="ARBA" id="ARBA00004141"/>
    </source>
</evidence>
<comment type="subcellular location">
    <subcellularLocation>
        <location evidence="1">Membrane</location>
        <topology evidence="1">Multi-pass membrane protein</topology>
    </subcellularLocation>
</comment>
<dbReference type="PANTHER" id="PTHR33048:SF164">
    <property type="entry name" value="INTEGRAL MEMBRANE PROTEIN-RELATED"/>
    <property type="match status" value="1"/>
</dbReference>
<feature type="transmembrane region" description="Helical" evidence="7">
    <location>
        <begin position="205"/>
        <end position="230"/>
    </location>
</feature>
<feature type="transmembrane region" description="Helical" evidence="7">
    <location>
        <begin position="12"/>
        <end position="31"/>
    </location>
</feature>
<evidence type="ECO:0000256" key="4">
    <source>
        <dbReference type="ARBA" id="ARBA00023136"/>
    </source>
</evidence>
<evidence type="ECO:0000259" key="8">
    <source>
        <dbReference type="Pfam" id="PF20684"/>
    </source>
</evidence>
<dbReference type="PANTHER" id="PTHR33048">
    <property type="entry name" value="PTH11-LIKE INTEGRAL MEMBRANE PROTEIN (AFU_ORTHOLOGUE AFUA_5G11245)"/>
    <property type="match status" value="1"/>
</dbReference>
<evidence type="ECO:0000256" key="6">
    <source>
        <dbReference type="SAM" id="MobiDB-lite"/>
    </source>
</evidence>
<dbReference type="GO" id="GO:0016020">
    <property type="term" value="C:membrane"/>
    <property type="evidence" value="ECO:0007669"/>
    <property type="project" value="UniProtKB-SubCell"/>
</dbReference>
<gene>
    <name evidence="9" type="ORF">AOCH_000044</name>
</gene>
<dbReference type="AlphaFoldDB" id="A0A0F8TYD1"/>
<keyword evidence="2 7" id="KW-0812">Transmembrane</keyword>
<accession>A0A0F8TYD1</accession>
<dbReference type="VEuPathDB" id="FungiDB:P175DRAFT_0441020"/>
<feature type="transmembrane region" description="Helical" evidence="7">
    <location>
        <begin position="43"/>
        <end position="68"/>
    </location>
</feature>
<dbReference type="Proteomes" id="UP000034947">
    <property type="component" value="Unassembled WGS sequence"/>
</dbReference>
<feature type="transmembrane region" description="Helical" evidence="7">
    <location>
        <begin position="171"/>
        <end position="193"/>
    </location>
</feature>
<dbReference type="OrthoDB" id="4682787at2759"/>
<evidence type="ECO:0000256" key="7">
    <source>
        <dbReference type="SAM" id="Phobius"/>
    </source>
</evidence>
<proteinExistence type="inferred from homology"/>
<comment type="caution">
    <text evidence="9">The sequence shown here is derived from an EMBL/GenBank/DDBJ whole genome shotgun (WGS) entry which is preliminary data.</text>
</comment>
<keyword evidence="4 7" id="KW-0472">Membrane</keyword>
<dbReference type="EMBL" id="JYKN01003446">
    <property type="protein sequence ID" value="KKK12519.1"/>
    <property type="molecule type" value="Genomic_DNA"/>
</dbReference>
<feature type="transmembrane region" description="Helical" evidence="7">
    <location>
        <begin position="122"/>
        <end position="142"/>
    </location>
</feature>
<feature type="transmembrane region" description="Helical" evidence="7">
    <location>
        <begin position="88"/>
        <end position="110"/>
    </location>
</feature>
<evidence type="ECO:0000313" key="9">
    <source>
        <dbReference type="EMBL" id="KKK12519.1"/>
    </source>
</evidence>
<feature type="transmembrane region" description="Helical" evidence="7">
    <location>
        <begin position="242"/>
        <end position="268"/>
    </location>
</feature>
<dbReference type="Pfam" id="PF20684">
    <property type="entry name" value="Fung_rhodopsin"/>
    <property type="match status" value="1"/>
</dbReference>
<feature type="region of interest" description="Disordered" evidence="6">
    <location>
        <begin position="277"/>
        <end position="306"/>
    </location>
</feature>
<evidence type="ECO:0000256" key="3">
    <source>
        <dbReference type="ARBA" id="ARBA00022989"/>
    </source>
</evidence>
<evidence type="ECO:0000256" key="2">
    <source>
        <dbReference type="ARBA" id="ARBA00022692"/>
    </source>
</evidence>
<name>A0A0F8TYD1_9EURO</name>
<keyword evidence="10" id="KW-1185">Reference proteome</keyword>
<sequence>MSVSVRGWEILAISWPLFSLCATLIALRIWVRIKVLRSYGWDDVFISLALMFAAGNTVLMTISIYYGTGQHASDLSKYQLIVSSKYNWLSHGFHVMSTTCGEISVAFFLSRIINKAKHHKPVIYIGIFLLTIVNLGCIFTMYGQCTPTARLWNPEVDGSCWKPEVQRDYEFFQGSFSAASDFVLAVYPLFMIWNLQMAVKVKVGLGIVLSLGFIVMIAAIVKTVHLALLSRQTDYPWNIVNLIIWITVEQYLIIIAACISTITPLFNITVRQRSAKRNTHMSHRGVQSRSRQSRRPHRYGTFTSITDDNHEYPPSGACLERGNHDCETPGPTILGSENNRGILMTTEINVETESGHGIVMQMLDEQRA</sequence>
<evidence type="ECO:0000313" key="10">
    <source>
        <dbReference type="Proteomes" id="UP000034947"/>
    </source>
</evidence>